<protein>
    <submittedName>
        <fullName evidence="11">Glycosyltransferase</fullName>
    </submittedName>
</protein>
<evidence type="ECO:0000313" key="12">
    <source>
        <dbReference type="Proteomes" id="UP000536835"/>
    </source>
</evidence>
<evidence type="ECO:0000256" key="2">
    <source>
        <dbReference type="ARBA" id="ARBA00006739"/>
    </source>
</evidence>
<dbReference type="InterPro" id="IPR001173">
    <property type="entry name" value="Glyco_trans_2-like"/>
</dbReference>
<name>A0A7Y3W474_9PROT</name>
<dbReference type="GO" id="GO:0004582">
    <property type="term" value="F:dolichyl-phosphate beta-D-mannosyltransferase activity"/>
    <property type="evidence" value="ECO:0007669"/>
    <property type="project" value="InterPro"/>
</dbReference>
<dbReference type="CDD" id="cd06442">
    <property type="entry name" value="DPM1_like"/>
    <property type="match status" value="1"/>
</dbReference>
<reference evidence="11 12" key="1">
    <citation type="submission" date="2020-05" db="EMBL/GenBank/DDBJ databases">
        <title>Parvularcula mediterraneae sp. nov., isolated from polypropylene straw from shallow seawater of the seashore of Laganas in Zakynthos island, Greece.</title>
        <authorList>
            <person name="Szabo I."/>
            <person name="Al-Omari J."/>
            <person name="Rado J."/>
            <person name="Szerdahelyi G.S."/>
        </authorList>
    </citation>
    <scope>NUCLEOTIDE SEQUENCE [LARGE SCALE GENOMIC DNA]</scope>
    <source>
        <strain evidence="11 12">ZS-1/3</strain>
    </source>
</reference>
<evidence type="ECO:0000256" key="6">
    <source>
        <dbReference type="ARBA" id="ARBA00022989"/>
    </source>
</evidence>
<evidence type="ECO:0000313" key="11">
    <source>
        <dbReference type="EMBL" id="NNU14962.1"/>
    </source>
</evidence>
<keyword evidence="4 11" id="KW-0808">Transferase</keyword>
<dbReference type="SUPFAM" id="SSF53448">
    <property type="entry name" value="Nucleotide-diphospho-sugar transferases"/>
    <property type="match status" value="1"/>
</dbReference>
<feature type="transmembrane region" description="Helical" evidence="8">
    <location>
        <begin position="290"/>
        <end position="312"/>
    </location>
</feature>
<evidence type="ECO:0000256" key="3">
    <source>
        <dbReference type="ARBA" id="ARBA00022676"/>
    </source>
</evidence>
<feature type="transmembrane region" description="Helical" evidence="8">
    <location>
        <begin position="357"/>
        <end position="378"/>
    </location>
</feature>
<comment type="caution">
    <text evidence="11">The sequence shown here is derived from an EMBL/GenBank/DDBJ whole genome shotgun (WGS) entry which is preliminary data.</text>
</comment>
<feature type="transmembrane region" description="Helical" evidence="8">
    <location>
        <begin position="384"/>
        <end position="408"/>
    </location>
</feature>
<evidence type="ECO:0000256" key="7">
    <source>
        <dbReference type="ARBA" id="ARBA00023136"/>
    </source>
</evidence>
<dbReference type="AlphaFoldDB" id="A0A7Y3W474"/>
<dbReference type="GO" id="GO:0000271">
    <property type="term" value="P:polysaccharide biosynthetic process"/>
    <property type="evidence" value="ECO:0007669"/>
    <property type="project" value="InterPro"/>
</dbReference>
<dbReference type="InterPro" id="IPR039528">
    <property type="entry name" value="DPM1-like"/>
</dbReference>
<dbReference type="PANTHER" id="PTHR43398:SF1">
    <property type="entry name" value="DOLICHOL-PHOSPHATE MANNOSYLTRANSFERASE SUBUNIT 1"/>
    <property type="match status" value="1"/>
</dbReference>
<keyword evidence="5 8" id="KW-0812">Transmembrane</keyword>
<dbReference type="Pfam" id="PF04138">
    <property type="entry name" value="GtrA_DPMS_TM"/>
    <property type="match status" value="1"/>
</dbReference>
<keyword evidence="7 8" id="KW-0472">Membrane</keyword>
<sequence>MGRRKRLPGGGEGAACWLPIGLPHQDVQSGELTISATEKTAEVNTVQQDASLKPLELSVVLPCFNEVANVDRCVEVLAEAMGSTRYEVIFVDDDSPDGTAARVREIAKRNPQVRIVQRIGRRGLSSAVIEGMMASAAPHIAVMDADLQHDERILPKMLRRAQDGADVVVGSRYIEGGSVGEWDETRSAMSRFATKLSTLILPTEVSDPMSGFFVISRDMMMDSVRNTSGEGFKILLDLLASGPKSVRVEEVPYTFRTREAGESKLDTAVLLGYANLLIEKTIGRFIPARFVMFAAVGGLGLIVHLMVVGLFMATDQRFVVAQSVATIVAIAFNYSLNNVLTFRDKRLKGWGWLRGLVSFYVVCSLGAASNVGIANVVFENDYGWWVAAIAGVMVGAVWNYAVSTVVTWRK</sequence>
<dbReference type="InterPro" id="IPR007267">
    <property type="entry name" value="GtrA_DPMS_TM"/>
</dbReference>
<accession>A0A7Y3W474</accession>
<dbReference type="GO" id="GO:0016020">
    <property type="term" value="C:membrane"/>
    <property type="evidence" value="ECO:0007669"/>
    <property type="project" value="UniProtKB-SubCell"/>
</dbReference>
<dbReference type="PANTHER" id="PTHR43398">
    <property type="entry name" value="DOLICHOL-PHOSPHATE MANNOSYLTRANSFERASE SUBUNIT 1"/>
    <property type="match status" value="1"/>
</dbReference>
<comment type="similarity">
    <text evidence="2">Belongs to the glycosyltransferase 2 family.</text>
</comment>
<evidence type="ECO:0000256" key="4">
    <source>
        <dbReference type="ARBA" id="ARBA00022679"/>
    </source>
</evidence>
<keyword evidence="6 8" id="KW-1133">Transmembrane helix</keyword>
<comment type="subcellular location">
    <subcellularLocation>
        <location evidence="1">Membrane</location>
        <topology evidence="1">Multi-pass membrane protein</topology>
    </subcellularLocation>
</comment>
<evidence type="ECO:0000259" key="9">
    <source>
        <dbReference type="Pfam" id="PF00535"/>
    </source>
</evidence>
<feature type="domain" description="GtrA/DPMS transmembrane" evidence="10">
    <location>
        <begin position="293"/>
        <end position="408"/>
    </location>
</feature>
<proteinExistence type="inferred from homology"/>
<keyword evidence="3" id="KW-0328">Glycosyltransferase</keyword>
<dbReference type="GO" id="GO:0009247">
    <property type="term" value="P:glycolipid biosynthetic process"/>
    <property type="evidence" value="ECO:0007669"/>
    <property type="project" value="TreeGrafter"/>
</dbReference>
<evidence type="ECO:0000256" key="5">
    <source>
        <dbReference type="ARBA" id="ARBA00022692"/>
    </source>
</evidence>
<organism evidence="11 12">
    <name type="scientific">Parvularcula mediterranea</name>
    <dbReference type="NCBI Taxonomy" id="2732508"/>
    <lineage>
        <taxon>Bacteria</taxon>
        <taxon>Pseudomonadati</taxon>
        <taxon>Pseudomonadota</taxon>
        <taxon>Alphaproteobacteria</taxon>
        <taxon>Parvularculales</taxon>
        <taxon>Parvularculaceae</taxon>
        <taxon>Parvularcula</taxon>
    </lineage>
</organism>
<evidence type="ECO:0000256" key="8">
    <source>
        <dbReference type="SAM" id="Phobius"/>
    </source>
</evidence>
<evidence type="ECO:0000259" key="10">
    <source>
        <dbReference type="Pfam" id="PF04138"/>
    </source>
</evidence>
<keyword evidence="12" id="KW-1185">Reference proteome</keyword>
<dbReference type="Proteomes" id="UP000536835">
    <property type="component" value="Unassembled WGS sequence"/>
</dbReference>
<dbReference type="InterPro" id="IPR029044">
    <property type="entry name" value="Nucleotide-diphossugar_trans"/>
</dbReference>
<feature type="domain" description="Glycosyltransferase 2-like" evidence="9">
    <location>
        <begin position="58"/>
        <end position="220"/>
    </location>
</feature>
<dbReference type="Gene3D" id="3.90.550.10">
    <property type="entry name" value="Spore Coat Polysaccharide Biosynthesis Protein SpsA, Chain A"/>
    <property type="match status" value="1"/>
</dbReference>
<feature type="transmembrane region" description="Helical" evidence="8">
    <location>
        <begin position="318"/>
        <end position="336"/>
    </location>
</feature>
<dbReference type="Pfam" id="PF00535">
    <property type="entry name" value="Glycos_transf_2"/>
    <property type="match status" value="1"/>
</dbReference>
<dbReference type="EMBL" id="JABFCX010000002">
    <property type="protein sequence ID" value="NNU14962.1"/>
    <property type="molecule type" value="Genomic_DNA"/>
</dbReference>
<gene>
    <name evidence="11" type="ORF">HK107_01320</name>
</gene>
<evidence type="ECO:0000256" key="1">
    <source>
        <dbReference type="ARBA" id="ARBA00004141"/>
    </source>
</evidence>